<sequence>MGCSNGHVGEASFCLIDQENAPNDSSEFVGTDQIKNQRTPGKLHHGDATGSGTKKSSLDEEPDRQHNKESSSCKAGNQRSKQNKMCTASQYNDTGNKSPGDTSVNSASLEATTCSMPTRKKRLRKRRKRGKDALNSNDTHNDPLEAMSSRDCNPRDSSSPFVVHTCIKAESKTEKHVDEQGLTGDVNGGKKQNERHNALETAEKTEKHVDEQCLTGDVNVGKKQNERHNALETAENIRNLNQSGGRPSPNITDIRSFGVLDLGFSSEVIEQLCGTSKWEDIYSVKKHDDLGVDAEDASHEGSSMKTYHRRKHVDFNENKLPECLEANEEGPGPNKMPLLQNERVSTCLNCSSEALASSCVEKILEGEEAAENVSSPKVVQDILVENSICGFSNQEDNRIEIEKTKETAKEDSFPKDASVVDHAVDSFPRAKMAKLMVKENTGSLEYKEEIPICKTGEAFSAASGRDPPPQTLEIQSKMGNEKRSVTEVDAMEDGVIHVENLAIRIQSSIGGVLGGSFKKKLLVLDVNGLLADIVSGIPKGYKAHAIIGNKAVFKRPFCDEFLQFCFERFSVGVWSSRTRRNVQMVVDFLMGLSRHNLLFCWDQSRCTKTEYNTIENRDKPIVLKELKKLWEKHDSQLPWRRGEYDASNTLLLDDSPYKALLNPPHTAIFPHPYQYTDKKDKSLGPGGTLRAYLEQLAVADNVQKYVEQNPFGQRPITKKNASWGYYLKIIRSTSSQQGSFQN</sequence>
<evidence type="ECO:0000313" key="4">
    <source>
        <dbReference type="Proteomes" id="UP001188597"/>
    </source>
</evidence>
<feature type="compositionally biased region" description="Basic residues" evidence="1">
    <location>
        <begin position="118"/>
        <end position="130"/>
    </location>
</feature>
<accession>A0AA88XG09</accession>
<dbReference type="EMBL" id="JAVXUP010000109">
    <property type="protein sequence ID" value="KAK3037970.1"/>
    <property type="molecule type" value="Genomic_DNA"/>
</dbReference>
<dbReference type="InterPro" id="IPR050365">
    <property type="entry name" value="TIM50"/>
</dbReference>
<reference evidence="3" key="1">
    <citation type="submission" date="2022-12" db="EMBL/GenBank/DDBJ databases">
        <title>Draft genome assemblies for two species of Escallonia (Escalloniales).</title>
        <authorList>
            <person name="Chanderbali A."/>
            <person name="Dervinis C."/>
            <person name="Anghel I."/>
            <person name="Soltis D."/>
            <person name="Soltis P."/>
            <person name="Zapata F."/>
        </authorList>
    </citation>
    <scope>NUCLEOTIDE SEQUENCE</scope>
    <source>
        <strain evidence="3">UCBG64.0493</strain>
        <tissue evidence="3">Leaf</tissue>
    </source>
</reference>
<protein>
    <recommendedName>
        <fullName evidence="2">FCP1 homology domain-containing protein</fullName>
    </recommendedName>
</protein>
<comment type="caution">
    <text evidence="3">The sequence shown here is derived from an EMBL/GenBank/DDBJ whole genome shotgun (WGS) entry which is preliminary data.</text>
</comment>
<dbReference type="InterPro" id="IPR023214">
    <property type="entry name" value="HAD_sf"/>
</dbReference>
<organism evidence="3 4">
    <name type="scientific">Escallonia herrerae</name>
    <dbReference type="NCBI Taxonomy" id="1293975"/>
    <lineage>
        <taxon>Eukaryota</taxon>
        <taxon>Viridiplantae</taxon>
        <taxon>Streptophyta</taxon>
        <taxon>Embryophyta</taxon>
        <taxon>Tracheophyta</taxon>
        <taxon>Spermatophyta</taxon>
        <taxon>Magnoliopsida</taxon>
        <taxon>eudicotyledons</taxon>
        <taxon>Gunneridae</taxon>
        <taxon>Pentapetalae</taxon>
        <taxon>asterids</taxon>
        <taxon>campanulids</taxon>
        <taxon>Escalloniales</taxon>
        <taxon>Escalloniaceae</taxon>
        <taxon>Escallonia</taxon>
    </lineage>
</organism>
<feature type="region of interest" description="Disordered" evidence="1">
    <location>
        <begin position="16"/>
        <end position="158"/>
    </location>
</feature>
<evidence type="ECO:0000259" key="2">
    <source>
        <dbReference type="PROSITE" id="PS50969"/>
    </source>
</evidence>
<keyword evidence="4" id="KW-1185">Reference proteome</keyword>
<dbReference type="FunFam" id="3.40.50.1000:FF:000257">
    <property type="entry name" value="Haloacid dehalogenase-like hydrolase (HAD) superfamily protein"/>
    <property type="match status" value="1"/>
</dbReference>
<feature type="compositionally biased region" description="Polar residues" evidence="1">
    <location>
        <begin position="72"/>
        <end position="116"/>
    </location>
</feature>
<feature type="domain" description="FCP1 homology" evidence="2">
    <location>
        <begin position="515"/>
        <end position="696"/>
    </location>
</feature>
<dbReference type="SMART" id="SM00577">
    <property type="entry name" value="CPDc"/>
    <property type="match status" value="1"/>
</dbReference>
<dbReference type="PANTHER" id="PTHR12210">
    <property type="entry name" value="DULLARD PROTEIN PHOSPHATASE"/>
    <property type="match status" value="1"/>
</dbReference>
<gene>
    <name evidence="3" type="ORF">RJ639_030675</name>
</gene>
<dbReference type="InterPro" id="IPR036412">
    <property type="entry name" value="HAD-like_sf"/>
</dbReference>
<dbReference type="PROSITE" id="PS50969">
    <property type="entry name" value="FCP1"/>
    <property type="match status" value="1"/>
</dbReference>
<evidence type="ECO:0000256" key="1">
    <source>
        <dbReference type="SAM" id="MobiDB-lite"/>
    </source>
</evidence>
<feature type="compositionally biased region" description="Polar residues" evidence="1">
    <location>
        <begin position="20"/>
        <end position="39"/>
    </location>
</feature>
<dbReference type="SUPFAM" id="SSF56784">
    <property type="entry name" value="HAD-like"/>
    <property type="match status" value="1"/>
</dbReference>
<dbReference type="Proteomes" id="UP001188597">
    <property type="component" value="Unassembled WGS sequence"/>
</dbReference>
<dbReference type="Pfam" id="PF03031">
    <property type="entry name" value="NIF"/>
    <property type="match status" value="1"/>
</dbReference>
<dbReference type="InterPro" id="IPR004274">
    <property type="entry name" value="FCP1_dom"/>
</dbReference>
<name>A0AA88XG09_9ASTE</name>
<proteinExistence type="predicted"/>
<dbReference type="Gene3D" id="3.40.50.1000">
    <property type="entry name" value="HAD superfamily/HAD-like"/>
    <property type="match status" value="1"/>
</dbReference>
<dbReference type="AlphaFoldDB" id="A0AA88XG09"/>
<evidence type="ECO:0000313" key="3">
    <source>
        <dbReference type="EMBL" id="KAK3037970.1"/>
    </source>
</evidence>